<evidence type="ECO:0000313" key="1">
    <source>
        <dbReference type="EMBL" id="VFJ14710.1"/>
    </source>
</evidence>
<evidence type="ECO:0000313" key="2">
    <source>
        <dbReference type="Proteomes" id="UP000294299"/>
    </source>
</evidence>
<dbReference type="KEGG" id="nfn:NFRAN_2388"/>
<dbReference type="EMBL" id="LR216287">
    <property type="protein sequence ID" value="VFJ14710.1"/>
    <property type="molecule type" value="Genomic_DNA"/>
</dbReference>
<keyword evidence="2" id="KW-1185">Reference proteome</keyword>
<reference evidence="1 2" key="1">
    <citation type="submission" date="2019-02" db="EMBL/GenBank/DDBJ databases">
        <authorList>
            <person name="Lehtovirta-Morley E L."/>
        </authorList>
    </citation>
    <scope>NUCLEOTIDE SEQUENCE [LARGE SCALE GENOMIC DNA]</scope>
    <source>
        <strain evidence="1">NFRAN1</strain>
    </source>
</reference>
<accession>A0A484IC89</accession>
<sequence>MGFEMRFNPVKVKTEQIHETMIRENSTMFSLFLDNDIVIVLYSRKVWIK</sequence>
<gene>
    <name evidence="1" type="ORF">NFRAN_2388</name>
</gene>
<dbReference type="Proteomes" id="UP000294299">
    <property type="component" value="Chromosome NFRAN"/>
</dbReference>
<protein>
    <submittedName>
        <fullName evidence="1">Uncharacterized protein</fullName>
    </submittedName>
</protein>
<name>A0A484IC89_9ARCH</name>
<organism evidence="1 2">
    <name type="scientific">Candidatus Nitrosocosmicus franklandianus</name>
    <dbReference type="NCBI Taxonomy" id="1798806"/>
    <lineage>
        <taxon>Archaea</taxon>
        <taxon>Nitrososphaerota</taxon>
        <taxon>Nitrososphaeria</taxon>
        <taxon>Nitrososphaerales</taxon>
        <taxon>Nitrososphaeraceae</taxon>
        <taxon>Candidatus Nitrosocosmicus</taxon>
    </lineage>
</organism>
<proteinExistence type="predicted"/>
<dbReference type="AlphaFoldDB" id="A0A484IC89"/>